<keyword evidence="1" id="KW-0732">Signal</keyword>
<keyword evidence="3" id="KW-1185">Reference proteome</keyword>
<sequence length="372" mass="40963">MSGPGCLARRSFIAAGLAAFAAPVRGQRLTPAVQTIEPRPQPAGSVAARAAAAMPRYRPQERITGAIRLWGHGNRKLPWMHYLVDKWAEGFQQFHSQARLVRALYGTSSGIPALYNGLGDIALLGEEILPDAARAFERVKGYAPTGIELMTGSVDIRNFDYAQMVFVHRTNPLVRISLVELDAILGTEHRRGTRNIRRWAELGLTGEWAGREIQPYSWAIDDSFGFYLRNAVLLGSHRWNPRLKGYAHINNPDGTIYDHGQQVLDALALDPAGIAVSNIRYAGPDVKPLALAHTPAGPFVSVSEATLIDQSYPLARTLPAVIDRRPDGRVAPPAREFLRFVLSREGQEAINSDGRYLPLSPPFAARQRRILG</sequence>
<feature type="signal peptide" evidence="1">
    <location>
        <begin position="1"/>
        <end position="21"/>
    </location>
</feature>
<dbReference type="PANTHER" id="PTHR30570">
    <property type="entry name" value="PERIPLASMIC PHOSPHATE BINDING COMPONENT OF PHOSPHATE ABC TRANSPORTER"/>
    <property type="match status" value="1"/>
</dbReference>
<dbReference type="RefSeq" id="WP_100866553.1">
    <property type="nucleotide sequence ID" value="NZ_PHUF01000003.1"/>
</dbReference>
<dbReference type="EMBL" id="PHUF01000003">
    <property type="protein sequence ID" value="PKB19031.1"/>
    <property type="molecule type" value="Genomic_DNA"/>
</dbReference>
<dbReference type="AlphaFoldDB" id="A0A2N0HJD0"/>
<proteinExistence type="predicted"/>
<name>A0A2N0HJD0_9SPHN</name>
<dbReference type="OrthoDB" id="4008270at2"/>
<evidence type="ECO:0000313" key="3">
    <source>
        <dbReference type="Proteomes" id="UP000232587"/>
    </source>
</evidence>
<protein>
    <submittedName>
        <fullName evidence="2">Phosphate transport system substrate-binding protein</fullName>
    </submittedName>
</protein>
<dbReference type="Gene3D" id="3.40.190.10">
    <property type="entry name" value="Periplasmic binding protein-like II"/>
    <property type="match status" value="2"/>
</dbReference>
<dbReference type="InterPro" id="IPR050811">
    <property type="entry name" value="Phosphate_ABC_transporter"/>
</dbReference>
<evidence type="ECO:0000313" key="2">
    <source>
        <dbReference type="EMBL" id="PKB19031.1"/>
    </source>
</evidence>
<dbReference type="Proteomes" id="UP000232587">
    <property type="component" value="Unassembled WGS sequence"/>
</dbReference>
<accession>A0A2N0HJD0</accession>
<organism evidence="2 3">
    <name type="scientific">Novosphingobium kunmingense</name>
    <dbReference type="NCBI Taxonomy" id="1211806"/>
    <lineage>
        <taxon>Bacteria</taxon>
        <taxon>Pseudomonadati</taxon>
        <taxon>Pseudomonadota</taxon>
        <taxon>Alphaproteobacteria</taxon>
        <taxon>Sphingomonadales</taxon>
        <taxon>Sphingomonadaceae</taxon>
        <taxon>Novosphingobium</taxon>
    </lineage>
</organism>
<reference evidence="2 3" key="1">
    <citation type="submission" date="2017-11" db="EMBL/GenBank/DDBJ databases">
        <title>Genomic Encyclopedia of Type Strains, Phase III (KMG-III): the genomes of soil and plant-associated and newly described type strains.</title>
        <authorList>
            <person name="Whitman W."/>
        </authorList>
    </citation>
    <scope>NUCLEOTIDE SEQUENCE [LARGE SCALE GENOMIC DNA]</scope>
    <source>
        <strain evidence="2 3">CGMCC 1.12274</strain>
    </source>
</reference>
<comment type="caution">
    <text evidence="2">The sequence shown here is derived from an EMBL/GenBank/DDBJ whole genome shotgun (WGS) entry which is preliminary data.</text>
</comment>
<dbReference type="SUPFAM" id="SSF53850">
    <property type="entry name" value="Periplasmic binding protein-like II"/>
    <property type="match status" value="1"/>
</dbReference>
<dbReference type="PANTHER" id="PTHR30570:SF6">
    <property type="entry name" value="PHOSPHATE-BINDING PROTEIN PSTS"/>
    <property type="match status" value="1"/>
</dbReference>
<feature type="chain" id="PRO_5014754568" evidence="1">
    <location>
        <begin position="22"/>
        <end position="372"/>
    </location>
</feature>
<evidence type="ECO:0000256" key="1">
    <source>
        <dbReference type="SAM" id="SignalP"/>
    </source>
</evidence>
<gene>
    <name evidence="2" type="ORF">B0I00_1258</name>
</gene>